<accession>A0A1F6X307</accession>
<evidence type="ECO:0000313" key="2">
    <source>
        <dbReference type="Proteomes" id="UP000185809"/>
    </source>
</evidence>
<reference evidence="1 2" key="1">
    <citation type="journal article" date="2016" name="Nat. Commun.">
        <title>Thousands of microbial genomes shed light on interconnected biogeochemical processes in an aquifer system.</title>
        <authorList>
            <person name="Anantharaman K."/>
            <person name="Brown C.T."/>
            <person name="Hug L.A."/>
            <person name="Sharon I."/>
            <person name="Castelle C.J."/>
            <person name="Probst A.J."/>
            <person name="Thomas B.C."/>
            <person name="Singh A."/>
            <person name="Wilkins M.J."/>
            <person name="Karaoz U."/>
            <person name="Brodie E.L."/>
            <person name="Williams K.H."/>
            <person name="Hubbard S.S."/>
            <person name="Banfield J.F."/>
        </authorList>
    </citation>
    <scope>NUCLEOTIDE SEQUENCE [LARGE SCALE GENOMIC DNA]</scope>
</reference>
<dbReference type="EMBL" id="MFUP01000001">
    <property type="protein sequence ID" value="OGI88527.1"/>
    <property type="molecule type" value="Genomic_DNA"/>
</dbReference>
<gene>
    <name evidence="1" type="ORF">A2995_00015</name>
</gene>
<comment type="caution">
    <text evidence="1">The sequence shown here is derived from an EMBL/GenBank/DDBJ whole genome shotgun (WGS) entry which is preliminary data.</text>
</comment>
<evidence type="ECO:0000313" key="1">
    <source>
        <dbReference type="EMBL" id="OGI88527.1"/>
    </source>
</evidence>
<dbReference type="AlphaFoldDB" id="A0A1F6X307"/>
<proteinExistence type="predicted"/>
<sequence>MKLRFIVSKTANFFFFIDNLSEWNIYYRKKYNEEWIRQLGELTRQEKIALKNFRLIMQKYEKIGIPKKIRRCFYQKSDDMKASFRKIAKLLSKKEVNILKNSFNIFQPRFERMWNEYLIVLNQNQELMSFTYRKLNKKINLAYSKLENFYGDKSTQKYLCSVFLIISPNRGGKAIEKDVISIETEKLDPKDEYRFTRLWFSIMHELAHARFENKKYKNWLNKFLEKKIILKSELTKKHNAREILREVITDLTKVALYHLLKKEDRIKLETYKYKKDSEKVSDLSSLEKLIRQELNSTIKNYFSTKRKIDTDFLEKCWNLVERYS</sequence>
<organism evidence="1 2">
    <name type="scientific">Candidatus Nomurabacteria bacterium RIFCSPLOWO2_01_FULL_33_24</name>
    <dbReference type="NCBI Taxonomy" id="1801765"/>
    <lineage>
        <taxon>Bacteria</taxon>
        <taxon>Candidatus Nomuraibacteriota</taxon>
    </lineage>
</organism>
<protein>
    <submittedName>
        <fullName evidence="1">Uncharacterized protein</fullName>
    </submittedName>
</protein>
<dbReference type="Proteomes" id="UP000185809">
    <property type="component" value="Unassembled WGS sequence"/>
</dbReference>
<name>A0A1F6X307_9BACT</name>